<dbReference type="SUPFAM" id="SSF54695">
    <property type="entry name" value="POZ domain"/>
    <property type="match status" value="1"/>
</dbReference>
<dbReference type="AlphaFoldDB" id="A0AAV2R534"/>
<keyword evidence="3" id="KW-1185">Reference proteome</keyword>
<dbReference type="SMART" id="SM00225">
    <property type="entry name" value="BTB"/>
    <property type="match status" value="1"/>
</dbReference>
<dbReference type="Gene3D" id="3.30.710.10">
    <property type="entry name" value="Potassium Channel Kv1.1, Chain A"/>
    <property type="match status" value="1"/>
</dbReference>
<sequence>RMSELSQKELQASNPTQCLTQLFLSKELVDLTVIIPGNNDNFKVHRLVLGMWSSVFKAMLFGPMAEGDTITLEEDPPKAFSWLLNYMYTGQTDLSSVDLALQVYLLANKYLMKPLKTICSKYLQIKVSAKSVPEILNIATLLEDETLINKCTEALESSPDSMWLSPTIGVLNSDSLEMLLKKALSVSSESVIYQGLLKW</sequence>
<reference evidence="2 3" key="1">
    <citation type="submission" date="2024-05" db="EMBL/GenBank/DDBJ databases">
        <authorList>
            <person name="Wallberg A."/>
        </authorList>
    </citation>
    <scope>NUCLEOTIDE SEQUENCE [LARGE SCALE GENOMIC DNA]</scope>
</reference>
<proteinExistence type="predicted"/>
<evidence type="ECO:0000313" key="3">
    <source>
        <dbReference type="Proteomes" id="UP001497623"/>
    </source>
</evidence>
<dbReference type="PANTHER" id="PTHR24410:SF23">
    <property type="entry name" value="BTB DOMAIN-CONTAINING PROTEIN-RELATED"/>
    <property type="match status" value="1"/>
</dbReference>
<protein>
    <recommendedName>
        <fullName evidence="1">BTB domain-containing protein</fullName>
    </recommendedName>
</protein>
<organism evidence="2 3">
    <name type="scientific">Meganyctiphanes norvegica</name>
    <name type="common">Northern krill</name>
    <name type="synonym">Thysanopoda norvegica</name>
    <dbReference type="NCBI Taxonomy" id="48144"/>
    <lineage>
        <taxon>Eukaryota</taxon>
        <taxon>Metazoa</taxon>
        <taxon>Ecdysozoa</taxon>
        <taxon>Arthropoda</taxon>
        <taxon>Crustacea</taxon>
        <taxon>Multicrustacea</taxon>
        <taxon>Malacostraca</taxon>
        <taxon>Eumalacostraca</taxon>
        <taxon>Eucarida</taxon>
        <taxon>Euphausiacea</taxon>
        <taxon>Euphausiidae</taxon>
        <taxon>Meganyctiphanes</taxon>
    </lineage>
</organism>
<name>A0AAV2R534_MEGNR</name>
<dbReference type="InterPro" id="IPR000210">
    <property type="entry name" value="BTB/POZ_dom"/>
</dbReference>
<feature type="non-terminal residue" evidence="2">
    <location>
        <position position="199"/>
    </location>
</feature>
<accession>A0AAV2R534</accession>
<dbReference type="PROSITE" id="PS50097">
    <property type="entry name" value="BTB"/>
    <property type="match status" value="1"/>
</dbReference>
<dbReference type="PANTHER" id="PTHR24410">
    <property type="entry name" value="HL07962P-RELATED"/>
    <property type="match status" value="1"/>
</dbReference>
<dbReference type="Proteomes" id="UP001497623">
    <property type="component" value="Unassembled WGS sequence"/>
</dbReference>
<evidence type="ECO:0000313" key="2">
    <source>
        <dbReference type="EMBL" id="CAL4113094.1"/>
    </source>
</evidence>
<dbReference type="Pfam" id="PF00651">
    <property type="entry name" value="BTB"/>
    <property type="match status" value="1"/>
</dbReference>
<comment type="caution">
    <text evidence="2">The sequence shown here is derived from an EMBL/GenBank/DDBJ whole genome shotgun (WGS) entry which is preliminary data.</text>
</comment>
<dbReference type="InterPro" id="IPR051481">
    <property type="entry name" value="BTB-POZ/Galectin-3-binding"/>
</dbReference>
<feature type="non-terminal residue" evidence="2">
    <location>
        <position position="1"/>
    </location>
</feature>
<evidence type="ECO:0000259" key="1">
    <source>
        <dbReference type="PROSITE" id="PS50097"/>
    </source>
</evidence>
<dbReference type="EMBL" id="CAXKWB010015242">
    <property type="protein sequence ID" value="CAL4113094.1"/>
    <property type="molecule type" value="Genomic_DNA"/>
</dbReference>
<gene>
    <name evidence="2" type="ORF">MNOR_LOCUS20041</name>
</gene>
<dbReference type="InterPro" id="IPR011333">
    <property type="entry name" value="SKP1/BTB/POZ_sf"/>
</dbReference>
<feature type="domain" description="BTB" evidence="1">
    <location>
        <begin position="29"/>
        <end position="96"/>
    </location>
</feature>